<feature type="region of interest" description="Disordered" evidence="1">
    <location>
        <begin position="1"/>
        <end position="31"/>
    </location>
</feature>
<feature type="compositionally biased region" description="Pro residues" evidence="1">
    <location>
        <begin position="12"/>
        <end position="22"/>
    </location>
</feature>
<organism evidence="2 3">
    <name type="scientific">Mauremys mutica</name>
    <name type="common">yellowpond turtle</name>
    <dbReference type="NCBI Taxonomy" id="74926"/>
    <lineage>
        <taxon>Eukaryota</taxon>
        <taxon>Metazoa</taxon>
        <taxon>Chordata</taxon>
        <taxon>Craniata</taxon>
        <taxon>Vertebrata</taxon>
        <taxon>Euteleostomi</taxon>
        <taxon>Archelosauria</taxon>
        <taxon>Testudinata</taxon>
        <taxon>Testudines</taxon>
        <taxon>Cryptodira</taxon>
        <taxon>Durocryptodira</taxon>
        <taxon>Testudinoidea</taxon>
        <taxon>Geoemydidae</taxon>
        <taxon>Geoemydinae</taxon>
        <taxon>Mauremys</taxon>
    </lineage>
</organism>
<comment type="caution">
    <text evidence="2">The sequence shown here is derived from an EMBL/GenBank/DDBJ whole genome shotgun (WGS) entry which is preliminary data.</text>
</comment>
<feature type="compositionally biased region" description="Polar residues" evidence="1">
    <location>
        <begin position="105"/>
        <end position="117"/>
    </location>
</feature>
<dbReference type="EMBL" id="JAHDVG010000465">
    <property type="protein sequence ID" value="KAH1183678.1"/>
    <property type="molecule type" value="Genomic_DNA"/>
</dbReference>
<proteinExistence type="predicted"/>
<accession>A0A9D3XPG2</accession>
<sequence length="177" mass="18975">MQLPVPGACCSPPLPPLPPPHPRTPEEPKHNNLAHSVALPTPRHVQTPPESLHLAVKCSHLWGGTQQVFDGAQQCYNAPAGNSRDVDGVEGRQVEPRSPAPRPVLQSQELSPSPFSIGTQGAARRNLLCCEEQSSSSSTEQTKPTDRVRQRVASCSKGCFPRKELACQVLGPKSKGA</sequence>
<protein>
    <submittedName>
        <fullName evidence="2">Uncharacterized protein</fullName>
    </submittedName>
</protein>
<evidence type="ECO:0000256" key="1">
    <source>
        <dbReference type="SAM" id="MobiDB-lite"/>
    </source>
</evidence>
<gene>
    <name evidence="2" type="ORF">KIL84_014294</name>
</gene>
<evidence type="ECO:0000313" key="3">
    <source>
        <dbReference type="Proteomes" id="UP000827986"/>
    </source>
</evidence>
<feature type="compositionally biased region" description="Basic and acidic residues" evidence="1">
    <location>
        <begin position="84"/>
        <end position="95"/>
    </location>
</feature>
<reference evidence="2" key="1">
    <citation type="submission" date="2021-09" db="EMBL/GenBank/DDBJ databases">
        <title>The genome of Mauremys mutica provides insights into the evolution of semi-aquatic lifestyle.</title>
        <authorList>
            <person name="Gong S."/>
            <person name="Gao Y."/>
        </authorList>
    </citation>
    <scope>NUCLEOTIDE SEQUENCE</scope>
    <source>
        <strain evidence="2">MM-2020</strain>
        <tissue evidence="2">Muscle</tissue>
    </source>
</reference>
<dbReference type="AlphaFoldDB" id="A0A9D3XPG2"/>
<evidence type="ECO:0000313" key="2">
    <source>
        <dbReference type="EMBL" id="KAH1183678.1"/>
    </source>
</evidence>
<name>A0A9D3XPG2_9SAUR</name>
<feature type="compositionally biased region" description="Low complexity" evidence="1">
    <location>
        <begin position="1"/>
        <end position="11"/>
    </location>
</feature>
<feature type="region of interest" description="Disordered" evidence="1">
    <location>
        <begin position="79"/>
        <end position="117"/>
    </location>
</feature>
<dbReference type="Proteomes" id="UP000827986">
    <property type="component" value="Unassembled WGS sequence"/>
</dbReference>
<keyword evidence="3" id="KW-1185">Reference proteome</keyword>